<evidence type="ECO:0000313" key="2">
    <source>
        <dbReference type="EMBL" id="EJW04852.1"/>
    </source>
</evidence>
<dbReference type="PANTHER" id="PTHR43638">
    <property type="entry name" value="OXIDOREDUCTASE, ALDO/KETO REDUCTASE FAMILY PROTEIN"/>
    <property type="match status" value="1"/>
</dbReference>
<dbReference type="Pfam" id="PF00248">
    <property type="entry name" value="Aldo_ket_red"/>
    <property type="match status" value="1"/>
</dbReference>
<dbReference type="InterPro" id="IPR023210">
    <property type="entry name" value="NADP_OxRdtase_dom"/>
</dbReference>
<evidence type="ECO:0000313" key="3">
    <source>
        <dbReference type="Proteomes" id="UP000003163"/>
    </source>
</evidence>
<gene>
    <name evidence="2" type="ORF">EDEG_04188</name>
</gene>
<dbReference type="OrthoDB" id="48988at2759"/>
<dbReference type="InParanoid" id="J9DU77"/>
<reference evidence="3" key="2">
    <citation type="submission" date="2015-07" db="EMBL/GenBank/DDBJ databases">
        <title>Contrasting host-pathogen interactions and genome evolution in two generalist and specialist microsporidian pathogens of mosquitoes.</title>
        <authorList>
            <consortium name="The Broad Institute Genomics Platform"/>
            <consortium name="The Broad Institute Genome Sequencing Center for Infectious Disease"/>
            <person name="Cuomo C.A."/>
            <person name="Sanscrainte N.D."/>
            <person name="Goldberg J.M."/>
            <person name="Heiman D."/>
            <person name="Young S."/>
            <person name="Zeng Q."/>
            <person name="Becnel J.J."/>
            <person name="Birren B.W."/>
        </authorList>
    </citation>
    <scope>NUCLEOTIDE SEQUENCE [LARGE SCALE GENOMIC DNA]</scope>
    <source>
        <strain evidence="3">USNM 41457</strain>
    </source>
</reference>
<dbReference type="EMBL" id="AFBI03000562">
    <property type="protein sequence ID" value="EJW04852.1"/>
    <property type="molecule type" value="Genomic_DNA"/>
</dbReference>
<proteinExistence type="predicted"/>
<keyword evidence="3" id="KW-1185">Reference proteome</keyword>
<comment type="caution">
    <text evidence="2">The sequence shown here is derived from an EMBL/GenBank/DDBJ whole genome shotgun (WGS) entry which is preliminary data.</text>
</comment>
<dbReference type="Gene3D" id="3.20.20.100">
    <property type="entry name" value="NADP-dependent oxidoreductase domain"/>
    <property type="match status" value="1"/>
</dbReference>
<dbReference type="InterPro" id="IPR036812">
    <property type="entry name" value="NAD(P)_OxRdtase_dom_sf"/>
</dbReference>
<dbReference type="SUPFAM" id="SSF51430">
    <property type="entry name" value="NAD(P)-linked oxidoreductase"/>
    <property type="match status" value="1"/>
</dbReference>
<dbReference type="VEuPathDB" id="MicrosporidiaDB:EDEG_04188"/>
<dbReference type="AlphaFoldDB" id="J9DU77"/>
<sequence>MLNINEISKIGIGTYRMNIDNSENYEAIIYAIESGINIIDTASNYHLGKSELLIGDSISKQIRNSSFYYF</sequence>
<accession>J9DU77</accession>
<evidence type="ECO:0000259" key="1">
    <source>
        <dbReference type="Pfam" id="PF00248"/>
    </source>
</evidence>
<organism evidence="2 3">
    <name type="scientific">Edhazardia aedis (strain USNM 41457)</name>
    <name type="common">Microsporidian parasite</name>
    <dbReference type="NCBI Taxonomy" id="1003232"/>
    <lineage>
        <taxon>Eukaryota</taxon>
        <taxon>Fungi</taxon>
        <taxon>Fungi incertae sedis</taxon>
        <taxon>Microsporidia</taxon>
        <taxon>Edhazardia</taxon>
    </lineage>
</organism>
<dbReference type="PANTHER" id="PTHR43638:SF3">
    <property type="entry name" value="ALDEHYDE REDUCTASE"/>
    <property type="match status" value="1"/>
</dbReference>
<dbReference type="Proteomes" id="UP000003163">
    <property type="component" value="Unassembled WGS sequence"/>
</dbReference>
<reference evidence="2 3" key="1">
    <citation type="submission" date="2011-08" db="EMBL/GenBank/DDBJ databases">
        <authorList>
            <person name="Liu Z.J."/>
            <person name="Shi F.L."/>
            <person name="Lu J.Q."/>
            <person name="Li M."/>
            <person name="Wang Z.L."/>
        </authorList>
    </citation>
    <scope>NUCLEOTIDE SEQUENCE [LARGE SCALE GENOMIC DNA]</scope>
    <source>
        <strain evidence="2 3">USNM 41457</strain>
    </source>
</reference>
<dbReference type="HOGENOM" id="CLU_2757764_0_0_1"/>
<name>J9DU77_EDHAE</name>
<protein>
    <recommendedName>
        <fullName evidence="1">NADP-dependent oxidoreductase domain-containing protein</fullName>
    </recommendedName>
</protein>
<feature type="domain" description="NADP-dependent oxidoreductase" evidence="1">
    <location>
        <begin position="9"/>
        <end position="60"/>
    </location>
</feature>